<keyword evidence="3" id="KW-1185">Reference proteome</keyword>
<organism evidence="2 3">
    <name type="scientific">Ficus carica</name>
    <name type="common">Common fig</name>
    <dbReference type="NCBI Taxonomy" id="3494"/>
    <lineage>
        <taxon>Eukaryota</taxon>
        <taxon>Viridiplantae</taxon>
        <taxon>Streptophyta</taxon>
        <taxon>Embryophyta</taxon>
        <taxon>Tracheophyta</taxon>
        <taxon>Spermatophyta</taxon>
        <taxon>Magnoliopsida</taxon>
        <taxon>eudicotyledons</taxon>
        <taxon>Gunneridae</taxon>
        <taxon>Pentapetalae</taxon>
        <taxon>rosids</taxon>
        <taxon>fabids</taxon>
        <taxon>Rosales</taxon>
        <taxon>Moraceae</taxon>
        <taxon>Ficeae</taxon>
        <taxon>Ficus</taxon>
    </lineage>
</organism>
<dbReference type="Proteomes" id="UP001187192">
    <property type="component" value="Unassembled WGS sequence"/>
</dbReference>
<dbReference type="PANTHER" id="PTHR14942:SF9">
    <property type="entry name" value="OS02G0188500 PROTEIN"/>
    <property type="match status" value="1"/>
</dbReference>
<comment type="caution">
    <text evidence="2">The sequence shown here is derived from an EMBL/GenBank/DDBJ whole genome shotgun (WGS) entry which is preliminary data.</text>
</comment>
<reference evidence="2" key="1">
    <citation type="submission" date="2023-07" db="EMBL/GenBank/DDBJ databases">
        <title>draft genome sequence of fig (Ficus carica).</title>
        <authorList>
            <person name="Takahashi T."/>
            <person name="Nishimura K."/>
        </authorList>
    </citation>
    <scope>NUCLEOTIDE SEQUENCE</scope>
</reference>
<dbReference type="InterPro" id="IPR029071">
    <property type="entry name" value="Ubiquitin-like_domsf"/>
</dbReference>
<dbReference type="Gene3D" id="3.10.20.90">
    <property type="entry name" value="Phosphatidylinositol 3-kinase Catalytic Subunit, Chain A, domain 1"/>
    <property type="match status" value="1"/>
</dbReference>
<evidence type="ECO:0000313" key="3">
    <source>
        <dbReference type="Proteomes" id="UP001187192"/>
    </source>
</evidence>
<feature type="domain" description="Ubiquitin-like" evidence="1">
    <location>
        <begin position="30"/>
        <end position="108"/>
    </location>
</feature>
<evidence type="ECO:0000313" key="2">
    <source>
        <dbReference type="EMBL" id="GMN49995.1"/>
    </source>
</evidence>
<dbReference type="AlphaFoldDB" id="A0AA88ADU4"/>
<dbReference type="PROSITE" id="PS50053">
    <property type="entry name" value="UBIQUITIN_2"/>
    <property type="match status" value="1"/>
</dbReference>
<dbReference type="Pfam" id="PF18036">
    <property type="entry name" value="Ubiquitin_4"/>
    <property type="match status" value="1"/>
</dbReference>
<dbReference type="PANTHER" id="PTHR14942">
    <property type="entry name" value="U11/U12 SMALL NUCLEAR RIBONUCLEOPROTEIN 25 KDA PROTEIN"/>
    <property type="match status" value="1"/>
</dbReference>
<protein>
    <recommendedName>
        <fullName evidence="1">Ubiquitin-like domain-containing protein</fullName>
    </recommendedName>
</protein>
<proteinExistence type="predicted"/>
<name>A0AA88ADU4_FICCA</name>
<accession>A0AA88ADU4</accession>
<dbReference type="EMBL" id="BTGU01000032">
    <property type="protein sequence ID" value="GMN49995.1"/>
    <property type="molecule type" value="Genomic_DNA"/>
</dbReference>
<sequence>MRINRVQERRCLALNDDVSRYQKLPQLQLLKLCVLKLDGSVFELRVGKSATVAELKRAIEEVFRSPPKEGQDKISWSLAWGHFCLCYEGQKLINDKSTLGNYGIKEGDQRLLRNGTKIGDEHRLSSGSNACEDGEEKSMNVVDKESKEFDQEEENVAPRFKMAHFLSGLLSYSMLRGFSRGGSS</sequence>
<gene>
    <name evidence="2" type="ORF">TIFTF001_019176</name>
</gene>
<dbReference type="InterPro" id="IPR000626">
    <property type="entry name" value="Ubiquitin-like_dom"/>
</dbReference>
<dbReference type="GO" id="GO:0000398">
    <property type="term" value="P:mRNA splicing, via spliceosome"/>
    <property type="evidence" value="ECO:0007669"/>
    <property type="project" value="InterPro"/>
</dbReference>
<dbReference type="InterPro" id="IPR040610">
    <property type="entry name" value="SNRNP25_ubiquitin"/>
</dbReference>
<dbReference type="SUPFAM" id="SSF54236">
    <property type="entry name" value="Ubiquitin-like"/>
    <property type="match status" value="1"/>
</dbReference>
<dbReference type="InterPro" id="IPR039690">
    <property type="entry name" value="SNRNP25"/>
</dbReference>
<dbReference type="CDD" id="cd17058">
    <property type="entry name" value="Ubl_SNRNP25"/>
    <property type="match status" value="1"/>
</dbReference>
<evidence type="ECO:0000259" key="1">
    <source>
        <dbReference type="PROSITE" id="PS50053"/>
    </source>
</evidence>